<evidence type="ECO:0000313" key="5">
    <source>
        <dbReference type="Proteomes" id="UP001501747"/>
    </source>
</evidence>
<comment type="caution">
    <text evidence="4">The sequence shown here is derived from an EMBL/GenBank/DDBJ whole genome shotgun (WGS) entry which is preliminary data.</text>
</comment>
<accession>A0ABP7S1G2</accession>
<dbReference type="Gene3D" id="2.60.120.200">
    <property type="match status" value="1"/>
</dbReference>
<evidence type="ECO:0000256" key="2">
    <source>
        <dbReference type="SAM" id="SignalP"/>
    </source>
</evidence>
<evidence type="ECO:0000256" key="1">
    <source>
        <dbReference type="SAM" id="MobiDB-lite"/>
    </source>
</evidence>
<dbReference type="SUPFAM" id="SSF49899">
    <property type="entry name" value="Concanavalin A-like lectins/glucanases"/>
    <property type="match status" value="1"/>
</dbReference>
<dbReference type="EMBL" id="BAABAL010000008">
    <property type="protein sequence ID" value="GAA4005279.1"/>
    <property type="molecule type" value="Genomic_DNA"/>
</dbReference>
<dbReference type="Pfam" id="PF08787">
    <property type="entry name" value="Alginate_lyase2"/>
    <property type="match status" value="1"/>
</dbReference>
<dbReference type="InterPro" id="IPR013320">
    <property type="entry name" value="ConA-like_dom_sf"/>
</dbReference>
<feature type="region of interest" description="Disordered" evidence="1">
    <location>
        <begin position="93"/>
        <end position="117"/>
    </location>
</feature>
<gene>
    <name evidence="4" type="ORF">GCM10022247_28100</name>
</gene>
<keyword evidence="2" id="KW-0732">Signal</keyword>
<dbReference type="GO" id="GO:0016829">
    <property type="term" value="F:lyase activity"/>
    <property type="evidence" value="ECO:0007669"/>
    <property type="project" value="UniProtKB-KW"/>
</dbReference>
<reference evidence="5" key="1">
    <citation type="journal article" date="2019" name="Int. J. Syst. Evol. Microbiol.">
        <title>The Global Catalogue of Microorganisms (GCM) 10K type strain sequencing project: providing services to taxonomists for standard genome sequencing and annotation.</title>
        <authorList>
            <consortium name="The Broad Institute Genomics Platform"/>
            <consortium name="The Broad Institute Genome Sequencing Center for Infectious Disease"/>
            <person name="Wu L."/>
            <person name="Ma J."/>
        </authorList>
    </citation>
    <scope>NUCLEOTIDE SEQUENCE [LARGE SCALE GENOMIC DNA]</scope>
    <source>
        <strain evidence="5">JCM 17342</strain>
    </source>
</reference>
<dbReference type="RefSeq" id="WP_344874675.1">
    <property type="nucleotide sequence ID" value="NZ_BAABAL010000008.1"/>
</dbReference>
<keyword evidence="4" id="KW-0456">Lyase</keyword>
<evidence type="ECO:0000259" key="3">
    <source>
        <dbReference type="Pfam" id="PF08787"/>
    </source>
</evidence>
<keyword evidence="5" id="KW-1185">Reference proteome</keyword>
<dbReference type="InterPro" id="IPR014895">
    <property type="entry name" value="Alginate_lyase_2"/>
</dbReference>
<organism evidence="4 5">
    <name type="scientific">Allokutzneria multivorans</name>
    <dbReference type="NCBI Taxonomy" id="1142134"/>
    <lineage>
        <taxon>Bacteria</taxon>
        <taxon>Bacillati</taxon>
        <taxon>Actinomycetota</taxon>
        <taxon>Actinomycetes</taxon>
        <taxon>Pseudonocardiales</taxon>
        <taxon>Pseudonocardiaceae</taxon>
        <taxon>Allokutzneria</taxon>
    </lineage>
</organism>
<feature type="signal peptide" evidence="2">
    <location>
        <begin position="1"/>
        <end position="20"/>
    </location>
</feature>
<dbReference type="Proteomes" id="UP001501747">
    <property type="component" value="Unassembled WGS sequence"/>
</dbReference>
<sequence>MNRLIPLCCAVFSVAALASAAPVAAAEESCEHPADVLDLKNWKQTLPTGSAGKPKEVKQPALATFSADPWFVPLPDCSGVRFRAAVNGVTTSGSSYPRSELREMTNGGKDNASWSSGSGKHVLEVEAAVTRLPNDKPHVVAAQIHDGSDDVSVFRVEGKKVYVTKGDDAHFHLVTSSYELGRKFVARFEVSGGRIKAFFNGTLAVSFEKKFSGAYFKTGAYVQANCSNSSPCDGENFGEVRVFRVGVAHS</sequence>
<proteinExistence type="predicted"/>
<feature type="chain" id="PRO_5045235288" evidence="2">
    <location>
        <begin position="21"/>
        <end position="250"/>
    </location>
</feature>
<protein>
    <submittedName>
        <fullName evidence="4">Polysaccharide lyase family 7 protein</fullName>
    </submittedName>
</protein>
<evidence type="ECO:0000313" key="4">
    <source>
        <dbReference type="EMBL" id="GAA4005279.1"/>
    </source>
</evidence>
<feature type="domain" description="Alginate lyase 2" evidence="3">
    <location>
        <begin position="37"/>
        <end position="249"/>
    </location>
</feature>
<name>A0ABP7S1G2_9PSEU</name>